<evidence type="ECO:0000256" key="1">
    <source>
        <dbReference type="SAM" id="Phobius"/>
    </source>
</evidence>
<gene>
    <name evidence="2" type="ORF">FJAP1339_LOCUS6161</name>
    <name evidence="3" type="ORF">FJAP1339_LOCUS6162</name>
</gene>
<dbReference type="EMBL" id="HBHR01012653">
    <property type="protein sequence ID" value="CAD9863925.1"/>
    <property type="molecule type" value="Transcribed_RNA"/>
</dbReference>
<dbReference type="EMBL" id="HBHR01012652">
    <property type="protein sequence ID" value="CAD9863923.1"/>
    <property type="molecule type" value="Transcribed_RNA"/>
</dbReference>
<sequence length="311" mass="33563">MTKAAIYAPVRLSWSVLSTLYLCFFGISAFPSSVISGGRPETRLSSSAANGAEAAEAPSMIKITGGDMLPVGYTSTWPVWALEDTPSDGSSNCRLSAVPGTSSGEGETGFVDPRSYHLFWVPEDSPPLLLRPAVVAVLKDGKPRYIMPGLDITAEKAGQVWRNRGLNSLPLAGQWESFLDTALDLSKLTLSVFARHPVEGEEGNTNAWTTIAEKVNLLDTLDRLVAIMADPPEEISSGFHVLIMPIADTTLQVPSGTNNMRAFITDYPDPKRMLELPSMGSDGSELDIQIEKILSAGKSEFLPQVYAPLYL</sequence>
<keyword evidence="1" id="KW-0472">Membrane</keyword>
<protein>
    <submittedName>
        <fullName evidence="2">Uncharacterized protein</fullName>
    </submittedName>
</protein>
<reference evidence="2" key="1">
    <citation type="submission" date="2021-01" db="EMBL/GenBank/DDBJ databases">
        <authorList>
            <person name="Corre E."/>
            <person name="Pelletier E."/>
            <person name="Niang G."/>
            <person name="Scheremetjew M."/>
            <person name="Finn R."/>
            <person name="Kale V."/>
            <person name="Holt S."/>
            <person name="Cochrane G."/>
            <person name="Meng A."/>
            <person name="Brown T."/>
            <person name="Cohen L."/>
        </authorList>
    </citation>
    <scope>NUCLEOTIDE SEQUENCE</scope>
    <source>
        <strain evidence="2">CCMP1661</strain>
    </source>
</reference>
<evidence type="ECO:0000313" key="3">
    <source>
        <dbReference type="EMBL" id="CAD9863925.1"/>
    </source>
</evidence>
<name>A0A6U1NKJ8_9STRA</name>
<evidence type="ECO:0000313" key="2">
    <source>
        <dbReference type="EMBL" id="CAD9863923.1"/>
    </source>
</evidence>
<keyword evidence="1" id="KW-0812">Transmembrane</keyword>
<keyword evidence="1" id="KW-1133">Transmembrane helix</keyword>
<dbReference type="AlphaFoldDB" id="A0A6U1NKJ8"/>
<feature type="transmembrane region" description="Helical" evidence="1">
    <location>
        <begin position="12"/>
        <end position="30"/>
    </location>
</feature>
<accession>A0A6U1NKJ8</accession>
<proteinExistence type="predicted"/>
<organism evidence="2">
    <name type="scientific">Fibrocapsa japonica</name>
    <dbReference type="NCBI Taxonomy" id="94617"/>
    <lineage>
        <taxon>Eukaryota</taxon>
        <taxon>Sar</taxon>
        <taxon>Stramenopiles</taxon>
        <taxon>Ochrophyta</taxon>
        <taxon>Raphidophyceae</taxon>
        <taxon>Chattonellales</taxon>
        <taxon>Chattonellaceae</taxon>
        <taxon>Fibrocapsa</taxon>
    </lineage>
</organism>